<evidence type="ECO:0000256" key="1">
    <source>
        <dbReference type="ARBA" id="ARBA00004127"/>
    </source>
</evidence>
<evidence type="ECO:0000256" key="5">
    <source>
        <dbReference type="ARBA" id="ARBA00022989"/>
    </source>
</evidence>
<reference evidence="9 10" key="1">
    <citation type="journal article" date="2014" name="Int. J. Syst. Evol. Microbiol.">
        <title>Fulvimonas yonginensis sp. nov., isolated from greenhouse soil, and emended description of the genus Fulvimonas.</title>
        <authorList>
            <person name="Ahn J.H."/>
            <person name="Kim S.J."/>
            <person name="Weon H.Y."/>
            <person name="Hong S.B."/>
            <person name="Seok S.J."/>
            <person name="Kwon S.W."/>
        </authorList>
    </citation>
    <scope>NUCLEOTIDE SEQUENCE [LARGE SCALE GENOMIC DNA]</scope>
    <source>
        <strain evidence="9 10">KACC 16952</strain>
    </source>
</reference>
<keyword evidence="10" id="KW-1185">Reference proteome</keyword>
<feature type="transmembrane region" description="Helical" evidence="8">
    <location>
        <begin position="295"/>
        <end position="316"/>
    </location>
</feature>
<comment type="subcellular location">
    <subcellularLocation>
        <location evidence="1">Endomembrane system</location>
        <topology evidence="1">Multi-pass membrane protein</topology>
    </subcellularLocation>
    <subcellularLocation>
        <location evidence="2">Endoplasmic reticulum membrane</location>
    </subcellularLocation>
</comment>
<feature type="transmembrane region" description="Helical" evidence="8">
    <location>
        <begin position="12"/>
        <end position="31"/>
    </location>
</feature>
<protein>
    <submittedName>
        <fullName evidence="9">TMEM43 family protein</fullName>
    </submittedName>
</protein>
<dbReference type="Proteomes" id="UP001381174">
    <property type="component" value="Unassembled WGS sequence"/>
</dbReference>
<name>A0ABU8J9E6_9GAMM</name>
<feature type="transmembrane region" description="Helical" evidence="8">
    <location>
        <begin position="268"/>
        <end position="286"/>
    </location>
</feature>
<sequence length="349" mass="37358">MRSHLSIGTRALLLRGIGAVLLIAGLGLAAITERGLLLHHQAAARHGGDVVQVHAGNPGSGLHGSMVLVSGTPEVVRPPQDADFNLTVATPALIRHVEMFQWREVRVGGDVHYELDWSGQPQDSSRFEQPRGHANPPAFPLHGRRFDAGLVRLAGYALDPVLLHALPGSEPVPPDPAHLPPNLAASFSVDGDYLTTSAHPESPRLGDVRVSWEAVPLQPVTILARPDGDRLVRASGTDDGMGYQIQVGVRSLGDLLPDVPEPPEFTSARRAGAILLAALGAMLLLWERRRRMGDVLLAMAIGTTAVAAVSFASWLGGEWRPVLQWLAVSTASALVVVLLYRRMGRRAKA</sequence>
<dbReference type="Pfam" id="PF07787">
    <property type="entry name" value="TMEM43"/>
    <property type="match status" value="1"/>
</dbReference>
<dbReference type="RefSeq" id="WP_336806539.1">
    <property type="nucleotide sequence ID" value="NZ_JBBBNY010000002.1"/>
</dbReference>
<dbReference type="EMBL" id="JBBBNY010000002">
    <property type="protein sequence ID" value="MEI7035915.1"/>
    <property type="molecule type" value="Genomic_DNA"/>
</dbReference>
<gene>
    <name evidence="9" type="ORF">WAT24_03985</name>
</gene>
<feature type="transmembrane region" description="Helical" evidence="8">
    <location>
        <begin position="322"/>
        <end position="340"/>
    </location>
</feature>
<feature type="region of interest" description="Disordered" evidence="7">
    <location>
        <begin position="121"/>
        <end position="140"/>
    </location>
</feature>
<evidence type="ECO:0000256" key="7">
    <source>
        <dbReference type="SAM" id="MobiDB-lite"/>
    </source>
</evidence>
<keyword evidence="5 8" id="KW-1133">Transmembrane helix</keyword>
<evidence type="ECO:0000256" key="3">
    <source>
        <dbReference type="ARBA" id="ARBA00022692"/>
    </source>
</evidence>
<dbReference type="PANTHER" id="PTHR13416">
    <property type="match status" value="1"/>
</dbReference>
<accession>A0ABU8J9E6</accession>
<organism evidence="9 10">
    <name type="scientific">Fulvimonas yonginensis</name>
    <dbReference type="NCBI Taxonomy" id="1495200"/>
    <lineage>
        <taxon>Bacteria</taxon>
        <taxon>Pseudomonadati</taxon>
        <taxon>Pseudomonadota</taxon>
        <taxon>Gammaproteobacteria</taxon>
        <taxon>Lysobacterales</taxon>
        <taxon>Rhodanobacteraceae</taxon>
        <taxon>Fulvimonas</taxon>
    </lineage>
</organism>
<evidence type="ECO:0000313" key="9">
    <source>
        <dbReference type="EMBL" id="MEI7035915.1"/>
    </source>
</evidence>
<dbReference type="InterPro" id="IPR012430">
    <property type="entry name" value="TMEM43_fam"/>
</dbReference>
<keyword evidence="6 8" id="KW-0472">Membrane</keyword>
<keyword evidence="4" id="KW-0256">Endoplasmic reticulum</keyword>
<evidence type="ECO:0000313" key="10">
    <source>
        <dbReference type="Proteomes" id="UP001381174"/>
    </source>
</evidence>
<proteinExistence type="predicted"/>
<evidence type="ECO:0000256" key="2">
    <source>
        <dbReference type="ARBA" id="ARBA00004586"/>
    </source>
</evidence>
<evidence type="ECO:0000256" key="8">
    <source>
        <dbReference type="SAM" id="Phobius"/>
    </source>
</evidence>
<evidence type="ECO:0000256" key="6">
    <source>
        <dbReference type="ARBA" id="ARBA00023136"/>
    </source>
</evidence>
<comment type="caution">
    <text evidence="9">The sequence shown here is derived from an EMBL/GenBank/DDBJ whole genome shotgun (WGS) entry which is preliminary data.</text>
</comment>
<evidence type="ECO:0000256" key="4">
    <source>
        <dbReference type="ARBA" id="ARBA00022824"/>
    </source>
</evidence>
<keyword evidence="3 8" id="KW-0812">Transmembrane</keyword>
<dbReference type="PANTHER" id="PTHR13416:SF2">
    <property type="entry name" value="TRANSMEMBRANE PROTEIN 43"/>
    <property type="match status" value="1"/>
</dbReference>